<dbReference type="EMBL" id="CAJNOK010001138">
    <property type="protein sequence ID" value="CAF0795585.1"/>
    <property type="molecule type" value="Genomic_DNA"/>
</dbReference>
<dbReference type="Proteomes" id="UP000682733">
    <property type="component" value="Unassembled WGS sequence"/>
</dbReference>
<evidence type="ECO:0000313" key="2">
    <source>
        <dbReference type="EMBL" id="CAF3578611.1"/>
    </source>
</evidence>
<sequence length="329" mass="37259">MIPIFQFGCDLLPPKFYRKLKICTDNNSPAVKKNTAKSTDQQNSEVLLTMASSSKKSFNDRFMNARDNIDSKRVLIRNKRQGVEYFSSGTSVVALGTSAYNSIQTSSIKDTQQQLLDHILSNDKILQSTVANPVSLADTGNAIVEELNQTRHSMAILQDRLVYFYNHMKTLQNVVNIVAQQSIPTIENEIYYDKIHQSLDDLINGKKNFDYLSRDELHQLVNTLFQRSSKILALFDMALMTLINRLIASESFYFVLNTDNGTNGNNPKAPNGEIPAIYFLGKLIISNLAFIPHVHPSIPVYQVYSTPFFASNISYQVHNLPRYIGIDYE</sequence>
<dbReference type="EMBL" id="CAJOBA010001138">
    <property type="protein sequence ID" value="CAF3578611.1"/>
    <property type="molecule type" value="Genomic_DNA"/>
</dbReference>
<dbReference type="AlphaFoldDB" id="A0A8S2H107"/>
<evidence type="ECO:0000313" key="1">
    <source>
        <dbReference type="EMBL" id="CAF0795585.1"/>
    </source>
</evidence>
<organism evidence="2 3">
    <name type="scientific">Didymodactylos carnosus</name>
    <dbReference type="NCBI Taxonomy" id="1234261"/>
    <lineage>
        <taxon>Eukaryota</taxon>
        <taxon>Metazoa</taxon>
        <taxon>Spiralia</taxon>
        <taxon>Gnathifera</taxon>
        <taxon>Rotifera</taxon>
        <taxon>Eurotatoria</taxon>
        <taxon>Bdelloidea</taxon>
        <taxon>Philodinida</taxon>
        <taxon>Philodinidae</taxon>
        <taxon>Didymodactylos</taxon>
    </lineage>
</organism>
<dbReference type="Proteomes" id="UP000677228">
    <property type="component" value="Unassembled WGS sequence"/>
</dbReference>
<reference evidence="2" key="1">
    <citation type="submission" date="2021-02" db="EMBL/GenBank/DDBJ databases">
        <authorList>
            <person name="Nowell W R."/>
        </authorList>
    </citation>
    <scope>NUCLEOTIDE SEQUENCE</scope>
</reference>
<name>A0A8S2H107_9BILA</name>
<comment type="caution">
    <text evidence="2">The sequence shown here is derived from an EMBL/GenBank/DDBJ whole genome shotgun (WGS) entry which is preliminary data.</text>
</comment>
<accession>A0A8S2H107</accession>
<proteinExistence type="predicted"/>
<protein>
    <submittedName>
        <fullName evidence="2">Uncharacterized protein</fullName>
    </submittedName>
</protein>
<evidence type="ECO:0000313" key="3">
    <source>
        <dbReference type="Proteomes" id="UP000682733"/>
    </source>
</evidence>
<gene>
    <name evidence="1" type="ORF">OVA965_LOCUS4367</name>
    <name evidence="2" type="ORF">TMI583_LOCUS4365</name>
</gene>